<gene>
    <name evidence="1" type="primary">RvY_17950-1</name>
    <name evidence="1" type="synonym">RvY_17950.1</name>
    <name evidence="1" type="ORF">RvY_17950</name>
</gene>
<protein>
    <submittedName>
        <fullName evidence="1">Uncharacterized protein</fullName>
    </submittedName>
</protein>
<organism evidence="1 2">
    <name type="scientific">Ramazzottius varieornatus</name>
    <name type="common">Water bear</name>
    <name type="synonym">Tardigrade</name>
    <dbReference type="NCBI Taxonomy" id="947166"/>
    <lineage>
        <taxon>Eukaryota</taxon>
        <taxon>Metazoa</taxon>
        <taxon>Ecdysozoa</taxon>
        <taxon>Tardigrada</taxon>
        <taxon>Eutardigrada</taxon>
        <taxon>Parachela</taxon>
        <taxon>Hypsibioidea</taxon>
        <taxon>Ramazzottiidae</taxon>
        <taxon>Ramazzottius</taxon>
    </lineage>
</organism>
<sequence length="71" mass="8177">MSEHPLCPGRIHVNLRAKEILHAVPHNHLGDQNKCDRHVFRRTLKTEVLANPSISIPRVFQKQLRKAHTEG</sequence>
<dbReference type="EMBL" id="BDGG01000017">
    <property type="protein sequence ID" value="GAV08225.1"/>
    <property type="molecule type" value="Genomic_DNA"/>
</dbReference>
<comment type="caution">
    <text evidence="1">The sequence shown here is derived from an EMBL/GenBank/DDBJ whole genome shotgun (WGS) entry which is preliminary data.</text>
</comment>
<accession>A0A1D1W404</accession>
<dbReference type="AlphaFoldDB" id="A0A1D1W404"/>
<keyword evidence="2" id="KW-1185">Reference proteome</keyword>
<proteinExistence type="predicted"/>
<reference evidence="1 2" key="1">
    <citation type="journal article" date="2016" name="Nat. Commun.">
        <title>Extremotolerant tardigrade genome and improved radiotolerance of human cultured cells by tardigrade-unique protein.</title>
        <authorList>
            <person name="Hashimoto T."/>
            <person name="Horikawa D.D."/>
            <person name="Saito Y."/>
            <person name="Kuwahara H."/>
            <person name="Kozuka-Hata H."/>
            <person name="Shin-I T."/>
            <person name="Minakuchi Y."/>
            <person name="Ohishi K."/>
            <person name="Motoyama A."/>
            <person name="Aizu T."/>
            <person name="Enomoto A."/>
            <person name="Kondo K."/>
            <person name="Tanaka S."/>
            <person name="Hara Y."/>
            <person name="Koshikawa S."/>
            <person name="Sagara H."/>
            <person name="Miura T."/>
            <person name="Yokobori S."/>
            <person name="Miyagawa K."/>
            <person name="Suzuki Y."/>
            <person name="Kubo T."/>
            <person name="Oyama M."/>
            <person name="Kohara Y."/>
            <person name="Fujiyama A."/>
            <person name="Arakawa K."/>
            <person name="Katayama T."/>
            <person name="Toyoda A."/>
            <person name="Kunieda T."/>
        </authorList>
    </citation>
    <scope>NUCLEOTIDE SEQUENCE [LARGE SCALE GENOMIC DNA]</scope>
    <source>
        <strain evidence="1 2">YOKOZUNA-1</strain>
    </source>
</reference>
<name>A0A1D1W404_RAMVA</name>
<dbReference type="Proteomes" id="UP000186922">
    <property type="component" value="Unassembled WGS sequence"/>
</dbReference>
<evidence type="ECO:0000313" key="1">
    <source>
        <dbReference type="EMBL" id="GAV08225.1"/>
    </source>
</evidence>
<evidence type="ECO:0000313" key="2">
    <source>
        <dbReference type="Proteomes" id="UP000186922"/>
    </source>
</evidence>